<sequence>MQKYQLEINNIFVEKGKLNIEATAKFEINPLATVPKIRLLFCGQGQTRRFPLPVQECTKEDGICTAKAQYSYNLYYLFYEQTLTEPAVLTFDLAYGADEYEAVEFTIKSFDNEHLKIDGNHVVIDDKIKYHKQHFGLQDLTKRSTYTITLKKPIVKLLNIYYKKYWKMPVKMNRVTFISGRRSELTGNEKFVYDKLNDTKGIDFQFLMFSSAKGHYNIENIKRFFELYTTSRVVIVDDYFRMLNIVPKKDDVKLFQLWHACGAFKTFGFTRIGKDGGPRQWAKNHRMYDYAVVSSKNIAKHYAEGFGIPDNCVLPSGVPRTDIFCDSEYKAKVQTAFYEKHPQLRGKKIILFAPTFRGKGQMSAYYPTDKFNPNEICTALGEDYAIIIKLHPFCKEKYEIDESLRDRIIDLSEADELNDLLFVTDLLITDYSSVVFEASLLDIPMLFYAFDLDEYIENRDFYYDFKEFIPGKTVATQDELITALRNKDFESEKVENFKHKFFDDIDGKSSQRVADKIISLLNLEN</sequence>
<keyword evidence="8" id="KW-1185">Reference proteome</keyword>
<dbReference type="InterPro" id="IPR051612">
    <property type="entry name" value="Teichoic_Acid_Biosynth"/>
</dbReference>
<accession>A0A1T4K921</accession>
<dbReference type="PANTHER" id="PTHR37316:SF2">
    <property type="entry name" value="TEICHOIC ACID RIBITOL-PHOSPHATE POLYMERASE TARK"/>
    <property type="match status" value="1"/>
</dbReference>
<keyword evidence="5" id="KW-0777">Teichoic acid biosynthesis</keyword>
<dbReference type="EMBL" id="FUWW01000003">
    <property type="protein sequence ID" value="SJZ38911.1"/>
    <property type="molecule type" value="Genomic_DNA"/>
</dbReference>
<dbReference type="PANTHER" id="PTHR37316">
    <property type="entry name" value="TEICHOIC ACID GLYCEROL-PHOSPHATE PRIMASE"/>
    <property type="match status" value="1"/>
</dbReference>
<dbReference type="InterPro" id="IPR043148">
    <property type="entry name" value="TagF_C"/>
</dbReference>
<dbReference type="Pfam" id="PF04464">
    <property type="entry name" value="Glyphos_transf"/>
    <property type="match status" value="1"/>
</dbReference>
<evidence type="ECO:0000256" key="3">
    <source>
        <dbReference type="ARBA" id="ARBA00022475"/>
    </source>
</evidence>
<dbReference type="InterPro" id="IPR043149">
    <property type="entry name" value="TagF_N"/>
</dbReference>
<proteinExistence type="inferred from homology"/>
<gene>
    <name evidence="7" type="ORF">SAMN02745114_00343</name>
</gene>
<reference evidence="7 8" key="1">
    <citation type="submission" date="2017-02" db="EMBL/GenBank/DDBJ databases">
        <authorList>
            <person name="Peterson S.W."/>
        </authorList>
    </citation>
    <scope>NUCLEOTIDE SEQUENCE [LARGE SCALE GENOMIC DNA]</scope>
    <source>
        <strain evidence="7 8">ATCC 51222</strain>
    </source>
</reference>
<dbReference type="Gene3D" id="3.40.50.12580">
    <property type="match status" value="1"/>
</dbReference>
<dbReference type="GO" id="GO:0019350">
    <property type="term" value="P:teichoic acid biosynthetic process"/>
    <property type="evidence" value="ECO:0007669"/>
    <property type="project" value="UniProtKB-KW"/>
</dbReference>
<keyword evidence="3" id="KW-1003">Cell membrane</keyword>
<evidence type="ECO:0000313" key="7">
    <source>
        <dbReference type="EMBL" id="SJZ38911.1"/>
    </source>
</evidence>
<evidence type="ECO:0000256" key="6">
    <source>
        <dbReference type="ARBA" id="ARBA00023136"/>
    </source>
</evidence>
<comment type="subcellular location">
    <subcellularLocation>
        <location evidence="1">Cell membrane</location>
        <topology evidence="1">Peripheral membrane protein</topology>
    </subcellularLocation>
</comment>
<evidence type="ECO:0000256" key="5">
    <source>
        <dbReference type="ARBA" id="ARBA00022944"/>
    </source>
</evidence>
<evidence type="ECO:0000256" key="1">
    <source>
        <dbReference type="ARBA" id="ARBA00004202"/>
    </source>
</evidence>
<evidence type="ECO:0000313" key="8">
    <source>
        <dbReference type="Proteomes" id="UP000190657"/>
    </source>
</evidence>
<dbReference type="SUPFAM" id="SSF53756">
    <property type="entry name" value="UDP-Glycosyltransferase/glycogen phosphorylase"/>
    <property type="match status" value="1"/>
</dbReference>
<dbReference type="GO" id="GO:0005886">
    <property type="term" value="C:plasma membrane"/>
    <property type="evidence" value="ECO:0007669"/>
    <property type="project" value="UniProtKB-SubCell"/>
</dbReference>
<dbReference type="InterPro" id="IPR007554">
    <property type="entry name" value="Glycerophosphate_synth"/>
</dbReference>
<keyword evidence="4 7" id="KW-0808">Transferase</keyword>
<name>A0A1T4K921_9FIRM</name>
<dbReference type="GO" id="GO:0047355">
    <property type="term" value="F:CDP-glycerol glycerophosphotransferase activity"/>
    <property type="evidence" value="ECO:0007669"/>
    <property type="project" value="InterPro"/>
</dbReference>
<protein>
    <submittedName>
        <fullName evidence="7">CDP-ribitol ribitolphosphotransferase</fullName>
    </submittedName>
</protein>
<keyword evidence="6" id="KW-0472">Membrane</keyword>
<evidence type="ECO:0000256" key="2">
    <source>
        <dbReference type="ARBA" id="ARBA00010488"/>
    </source>
</evidence>
<dbReference type="STRING" id="290054.SAMN02745114_00343"/>
<dbReference type="Gene3D" id="3.40.50.11820">
    <property type="match status" value="1"/>
</dbReference>
<dbReference type="RefSeq" id="WP_078767848.1">
    <property type="nucleotide sequence ID" value="NZ_FUWW01000003.1"/>
</dbReference>
<dbReference type="OrthoDB" id="9807097at2"/>
<comment type="similarity">
    <text evidence="2">Belongs to the CDP-glycerol glycerophosphotransferase family.</text>
</comment>
<dbReference type="AlphaFoldDB" id="A0A1T4K921"/>
<dbReference type="Proteomes" id="UP000190657">
    <property type="component" value="Unassembled WGS sequence"/>
</dbReference>
<organism evidence="7 8">
    <name type="scientific">Eubacterium coprostanoligenes</name>
    <dbReference type="NCBI Taxonomy" id="290054"/>
    <lineage>
        <taxon>Bacteria</taxon>
        <taxon>Bacillati</taxon>
        <taxon>Bacillota</taxon>
        <taxon>Clostridia</taxon>
        <taxon>Eubacteriales</taxon>
        <taxon>Eubacteriaceae</taxon>
        <taxon>Eubacterium</taxon>
    </lineage>
</organism>
<evidence type="ECO:0000256" key="4">
    <source>
        <dbReference type="ARBA" id="ARBA00022679"/>
    </source>
</evidence>